<organism evidence="3">
    <name type="scientific">Rhodosorus marinus</name>
    <dbReference type="NCBI Taxonomy" id="101924"/>
    <lineage>
        <taxon>Eukaryota</taxon>
        <taxon>Rhodophyta</taxon>
        <taxon>Stylonematophyceae</taxon>
        <taxon>Stylonematales</taxon>
        <taxon>Stylonemataceae</taxon>
        <taxon>Rhodosorus</taxon>
    </lineage>
</organism>
<evidence type="ECO:0000313" key="3">
    <source>
        <dbReference type="EMBL" id="CAE0064453.1"/>
    </source>
</evidence>
<feature type="signal peptide" evidence="2">
    <location>
        <begin position="1"/>
        <end position="20"/>
    </location>
</feature>
<evidence type="ECO:0000256" key="1">
    <source>
        <dbReference type="SAM" id="MobiDB-lite"/>
    </source>
</evidence>
<feature type="compositionally biased region" description="Pro residues" evidence="1">
    <location>
        <begin position="220"/>
        <end position="237"/>
    </location>
</feature>
<proteinExistence type="predicted"/>
<feature type="chain" id="PRO_5036403912" evidence="2">
    <location>
        <begin position="21"/>
        <end position="253"/>
    </location>
</feature>
<evidence type="ECO:0000313" key="4">
    <source>
        <dbReference type="EMBL" id="CAE0064454.1"/>
    </source>
</evidence>
<keyword evidence="2" id="KW-0732">Signal</keyword>
<dbReference type="AlphaFoldDB" id="A0A7S3A995"/>
<reference evidence="3" key="1">
    <citation type="submission" date="2021-01" db="EMBL/GenBank/DDBJ databases">
        <authorList>
            <person name="Corre E."/>
            <person name="Pelletier E."/>
            <person name="Niang G."/>
            <person name="Scheremetjew M."/>
            <person name="Finn R."/>
            <person name="Kale V."/>
            <person name="Holt S."/>
            <person name="Cochrane G."/>
            <person name="Meng A."/>
            <person name="Brown T."/>
            <person name="Cohen L."/>
        </authorList>
    </citation>
    <scope>NUCLEOTIDE SEQUENCE</scope>
    <source>
        <strain evidence="3">CCMP 769</strain>
    </source>
</reference>
<feature type="compositionally biased region" description="Acidic residues" evidence="1">
    <location>
        <begin position="238"/>
        <end position="253"/>
    </location>
</feature>
<name>A0A7S3A995_9RHOD</name>
<protein>
    <submittedName>
        <fullName evidence="3">Uncharacterized protein</fullName>
    </submittedName>
</protein>
<feature type="region of interest" description="Disordered" evidence="1">
    <location>
        <begin position="220"/>
        <end position="253"/>
    </location>
</feature>
<evidence type="ECO:0000256" key="2">
    <source>
        <dbReference type="SAM" id="SignalP"/>
    </source>
</evidence>
<dbReference type="EMBL" id="HBHW01042149">
    <property type="protein sequence ID" value="CAE0064454.1"/>
    <property type="molecule type" value="Transcribed_RNA"/>
</dbReference>
<sequence length="253" mass="29056">MKTAVIALIAAFALMGMASAKPEYEPEYHPWKPYFHEKKCSYYADEYKHVKIYDYENKKCYPLLIGGKWGKVGYVCTSIVEYHGRKCIKFYFYAADGYKFYGLFAGADANCAYKDIKNPYQAKAYGLFKKHILYVCLDEFYAYPGENLEGCCNSDICLFIKVIVKKWYCESEKSCNWLPKKIYASPPTHGYGCSKYEYDYFTRCSVPLICKDHIKLPPVPEIPGPEEPVPEVPGPEEPIPEEPEEPENGEDTA</sequence>
<dbReference type="EMBL" id="HBHW01042146">
    <property type="protein sequence ID" value="CAE0064453.1"/>
    <property type="molecule type" value="Transcribed_RNA"/>
</dbReference>
<gene>
    <name evidence="3" type="ORF">RMAR00112_LOCUS32525</name>
    <name evidence="4" type="ORF">RMAR00112_LOCUS32526</name>
</gene>
<accession>A0A7S3A995</accession>